<keyword evidence="4" id="KW-1185">Reference proteome</keyword>
<dbReference type="InterPro" id="IPR002514">
    <property type="entry name" value="Transposase_8"/>
</dbReference>
<sequence>MAKKGQTYKVYTEEEKMEAVRLYESGVSSREVARRLGIPEKRQVLNWVNKVRIGETLTASRSNQTWRKGRPKTKFTSIEEELAYIKAENEYLKKRYPNLNGE</sequence>
<dbReference type="InterPro" id="IPR009057">
    <property type="entry name" value="Homeodomain-like_sf"/>
</dbReference>
<dbReference type="EMBL" id="LJJB01000013">
    <property type="protein sequence ID" value="KQL45126.1"/>
    <property type="molecule type" value="Genomic_DNA"/>
</dbReference>
<dbReference type="SUPFAM" id="SSF46689">
    <property type="entry name" value="Homeodomain-like"/>
    <property type="match status" value="1"/>
</dbReference>
<proteinExistence type="predicted"/>
<evidence type="ECO:0000313" key="1">
    <source>
        <dbReference type="EMBL" id="KQL44558.1"/>
    </source>
</evidence>
<dbReference type="RefSeq" id="WP_055744537.1">
    <property type="nucleotide sequence ID" value="NZ_LJJB01000009.1"/>
</dbReference>
<reference evidence="1 4" key="1">
    <citation type="submission" date="2015-09" db="EMBL/GenBank/DDBJ databases">
        <title>Genome sequencing project for genomic taxonomy and phylogenomics of Bacillus-like bacteria.</title>
        <authorList>
            <person name="Liu B."/>
            <person name="Wang J."/>
            <person name="Zhu Y."/>
            <person name="Liu G."/>
            <person name="Chen Q."/>
            <person name="Chen Z."/>
            <person name="Lan J."/>
            <person name="Che J."/>
            <person name="Ge C."/>
            <person name="Shi H."/>
            <person name="Pan Z."/>
            <person name="Liu X."/>
        </authorList>
    </citation>
    <scope>NUCLEOTIDE SEQUENCE [LARGE SCALE GENOMIC DNA]</scope>
    <source>
        <strain evidence="1 4">DSM 8552</strain>
    </source>
</reference>
<dbReference type="Pfam" id="PF01527">
    <property type="entry name" value="HTH_Tnp_1"/>
    <property type="match status" value="1"/>
</dbReference>
<evidence type="ECO:0000313" key="2">
    <source>
        <dbReference type="EMBL" id="KQL45126.1"/>
    </source>
</evidence>
<dbReference type="EMBL" id="LJJB01000013">
    <property type="protein sequence ID" value="KQL44558.1"/>
    <property type="molecule type" value="Genomic_DNA"/>
</dbReference>
<dbReference type="Gene3D" id="1.10.10.60">
    <property type="entry name" value="Homeodomain-like"/>
    <property type="match status" value="1"/>
</dbReference>
<dbReference type="EMBL" id="LJJB01000009">
    <property type="protein sequence ID" value="KQL48131.1"/>
    <property type="molecule type" value="Genomic_DNA"/>
</dbReference>
<dbReference type="Proteomes" id="UP000051063">
    <property type="component" value="Unassembled WGS sequence"/>
</dbReference>
<protein>
    <submittedName>
        <fullName evidence="1">Transposase</fullName>
    </submittedName>
</protein>
<organism evidence="1 4">
    <name type="scientific">Brevibacillus choshinensis</name>
    <dbReference type="NCBI Taxonomy" id="54911"/>
    <lineage>
        <taxon>Bacteria</taxon>
        <taxon>Bacillati</taxon>
        <taxon>Bacillota</taxon>
        <taxon>Bacilli</taxon>
        <taxon>Bacillales</taxon>
        <taxon>Paenibacillaceae</taxon>
        <taxon>Brevibacillus</taxon>
    </lineage>
</organism>
<evidence type="ECO:0000313" key="3">
    <source>
        <dbReference type="EMBL" id="KQL48131.1"/>
    </source>
</evidence>
<evidence type="ECO:0000313" key="4">
    <source>
        <dbReference type="Proteomes" id="UP000051063"/>
    </source>
</evidence>
<name>A0ABR5N2A7_BRECH</name>
<gene>
    <name evidence="3" type="ORF">AN963_10385</name>
    <name evidence="1" type="ORF">AN963_24515</name>
    <name evidence="2" type="ORF">AN963_27900</name>
</gene>
<accession>A0ABR5N2A7</accession>
<comment type="caution">
    <text evidence="1">The sequence shown here is derived from an EMBL/GenBank/DDBJ whole genome shotgun (WGS) entry which is preliminary data.</text>
</comment>